<protein>
    <submittedName>
        <fullName evidence="2">Uncharacterized protein</fullName>
    </submittedName>
</protein>
<reference evidence="2 3" key="1">
    <citation type="submission" date="2019-11" db="EMBL/GenBank/DDBJ databases">
        <title>Whole genome sequence of Oryza granulata.</title>
        <authorList>
            <person name="Li W."/>
        </authorList>
    </citation>
    <scope>NUCLEOTIDE SEQUENCE [LARGE SCALE GENOMIC DNA]</scope>
    <source>
        <strain evidence="3">cv. Menghai</strain>
        <tissue evidence="2">Leaf</tissue>
    </source>
</reference>
<sequence>MAEEAVLEQEWARSSRRCGRDVLRNAAGVGTWGTDRVRGGAQRLQGNRGRDGVGAGSAGRGRGSVGRASKAKGRGGN</sequence>
<keyword evidence="3" id="KW-1185">Reference proteome</keyword>
<evidence type="ECO:0000256" key="1">
    <source>
        <dbReference type="SAM" id="MobiDB-lite"/>
    </source>
</evidence>
<dbReference type="EMBL" id="SPHZ02000007">
    <property type="protein sequence ID" value="KAF0909421.1"/>
    <property type="molecule type" value="Genomic_DNA"/>
</dbReference>
<evidence type="ECO:0000313" key="2">
    <source>
        <dbReference type="EMBL" id="KAF0909421.1"/>
    </source>
</evidence>
<accession>A0A6G1DAF4</accession>
<dbReference type="Proteomes" id="UP000479710">
    <property type="component" value="Unassembled WGS sequence"/>
</dbReference>
<evidence type="ECO:0000313" key="3">
    <source>
        <dbReference type="Proteomes" id="UP000479710"/>
    </source>
</evidence>
<feature type="region of interest" description="Disordered" evidence="1">
    <location>
        <begin position="31"/>
        <end position="77"/>
    </location>
</feature>
<feature type="compositionally biased region" description="Gly residues" evidence="1">
    <location>
        <begin position="52"/>
        <end position="64"/>
    </location>
</feature>
<name>A0A6G1DAF4_9ORYZ</name>
<organism evidence="2 3">
    <name type="scientific">Oryza meyeriana var. granulata</name>
    <dbReference type="NCBI Taxonomy" id="110450"/>
    <lineage>
        <taxon>Eukaryota</taxon>
        <taxon>Viridiplantae</taxon>
        <taxon>Streptophyta</taxon>
        <taxon>Embryophyta</taxon>
        <taxon>Tracheophyta</taxon>
        <taxon>Spermatophyta</taxon>
        <taxon>Magnoliopsida</taxon>
        <taxon>Liliopsida</taxon>
        <taxon>Poales</taxon>
        <taxon>Poaceae</taxon>
        <taxon>BOP clade</taxon>
        <taxon>Oryzoideae</taxon>
        <taxon>Oryzeae</taxon>
        <taxon>Oryzinae</taxon>
        <taxon>Oryza</taxon>
        <taxon>Oryza meyeriana</taxon>
    </lineage>
</organism>
<proteinExistence type="predicted"/>
<comment type="caution">
    <text evidence="2">The sequence shown here is derived from an EMBL/GenBank/DDBJ whole genome shotgun (WGS) entry which is preliminary data.</text>
</comment>
<dbReference type="AlphaFoldDB" id="A0A6G1DAF4"/>
<gene>
    <name evidence="2" type="ORF">E2562_036068</name>
</gene>
<feature type="non-terminal residue" evidence="2">
    <location>
        <position position="77"/>
    </location>
</feature>